<accession>A0A317W0Y8</accession>
<evidence type="ECO:0000313" key="1">
    <source>
        <dbReference type="EMBL" id="PWY80306.1"/>
    </source>
</evidence>
<gene>
    <name evidence="1" type="ORF">BO94DRAFT_155955</name>
</gene>
<organism evidence="1 2">
    <name type="scientific">Aspergillus sclerotioniger CBS 115572</name>
    <dbReference type="NCBI Taxonomy" id="1450535"/>
    <lineage>
        <taxon>Eukaryota</taxon>
        <taxon>Fungi</taxon>
        <taxon>Dikarya</taxon>
        <taxon>Ascomycota</taxon>
        <taxon>Pezizomycotina</taxon>
        <taxon>Eurotiomycetes</taxon>
        <taxon>Eurotiomycetidae</taxon>
        <taxon>Eurotiales</taxon>
        <taxon>Aspergillaceae</taxon>
        <taxon>Aspergillus</taxon>
        <taxon>Aspergillus subgen. Circumdati</taxon>
    </lineage>
</organism>
<dbReference type="Proteomes" id="UP000246702">
    <property type="component" value="Unassembled WGS sequence"/>
</dbReference>
<dbReference type="AlphaFoldDB" id="A0A317W0Y8"/>
<dbReference type="EMBL" id="MSFK01000022">
    <property type="protein sequence ID" value="PWY80306.1"/>
    <property type="molecule type" value="Genomic_DNA"/>
</dbReference>
<comment type="caution">
    <text evidence="1">The sequence shown here is derived from an EMBL/GenBank/DDBJ whole genome shotgun (WGS) entry which is preliminary data.</text>
</comment>
<keyword evidence="2" id="KW-1185">Reference proteome</keyword>
<name>A0A317W0Y8_9EURO</name>
<sequence length="166" mass="18912">MVVRFKIWQRLRKCLSNTQGEIRAVVLLKKLCPEENSKSKLSRQSVLEWWTRLVRCLPQQSEQYSHTRNPLAESDSATYFLLSGCLDSFPDATWDRAQLYTAGLLNSIGDSTCLDGLCGIMRQQQQQLKSIHNMHSGAQHGDKCRISRRKEKMASNAATLVWSPAQ</sequence>
<dbReference type="RefSeq" id="XP_025465165.1">
    <property type="nucleotide sequence ID" value="XM_025605841.1"/>
</dbReference>
<reference evidence="1 2" key="1">
    <citation type="submission" date="2016-12" db="EMBL/GenBank/DDBJ databases">
        <title>The genomes of Aspergillus section Nigri reveals drivers in fungal speciation.</title>
        <authorList>
            <consortium name="DOE Joint Genome Institute"/>
            <person name="Vesth T.C."/>
            <person name="Nybo J."/>
            <person name="Theobald S."/>
            <person name="Brandl J."/>
            <person name="Frisvad J.C."/>
            <person name="Nielsen K.F."/>
            <person name="Lyhne E.K."/>
            <person name="Kogle M.E."/>
            <person name="Kuo A."/>
            <person name="Riley R."/>
            <person name="Clum A."/>
            <person name="Nolan M."/>
            <person name="Lipzen A."/>
            <person name="Salamov A."/>
            <person name="Henrissat B."/>
            <person name="Wiebenga A."/>
            <person name="De Vries R.P."/>
            <person name="Grigoriev I.V."/>
            <person name="Mortensen U.H."/>
            <person name="Andersen M.R."/>
            <person name="Baker S.E."/>
        </authorList>
    </citation>
    <scope>NUCLEOTIDE SEQUENCE [LARGE SCALE GENOMIC DNA]</scope>
    <source>
        <strain evidence="1 2">CBS 115572</strain>
    </source>
</reference>
<dbReference type="GeneID" id="37107984"/>
<evidence type="ECO:0000313" key="2">
    <source>
        <dbReference type="Proteomes" id="UP000246702"/>
    </source>
</evidence>
<proteinExistence type="predicted"/>
<protein>
    <submittedName>
        <fullName evidence="1">Uncharacterized protein</fullName>
    </submittedName>
</protein>